<keyword evidence="7" id="KW-0210">Decarboxylase</keyword>
<evidence type="ECO:0000259" key="14">
    <source>
        <dbReference type="Pfam" id="PF16363"/>
    </source>
</evidence>
<dbReference type="SUPFAM" id="SSF51735">
    <property type="entry name" value="NAD(P)-binding Rossmann-fold domains"/>
    <property type="match status" value="1"/>
</dbReference>
<evidence type="ECO:0000256" key="3">
    <source>
        <dbReference type="ARBA" id="ARBA00005100"/>
    </source>
</evidence>
<dbReference type="InterPro" id="IPR036291">
    <property type="entry name" value="NAD(P)-bd_dom_sf"/>
</dbReference>
<evidence type="ECO:0000256" key="13">
    <source>
        <dbReference type="ARBA" id="ARBA00023239"/>
    </source>
</evidence>
<evidence type="ECO:0000256" key="6">
    <source>
        <dbReference type="ARBA" id="ARBA00022692"/>
    </source>
</evidence>
<feature type="domain" description="NAD(P)-binding" evidence="14">
    <location>
        <begin position="2"/>
        <end position="99"/>
    </location>
</feature>
<dbReference type="EC" id="4.1.1.35" evidence="5"/>
<reference evidence="15" key="1">
    <citation type="submission" date="2021-02" db="EMBL/GenBank/DDBJ databases">
        <authorList>
            <person name="Nowell W R."/>
        </authorList>
    </citation>
    <scope>NUCLEOTIDE SEQUENCE</scope>
</reference>
<proteinExistence type="inferred from homology"/>
<dbReference type="GO" id="GO:0032580">
    <property type="term" value="C:Golgi cisterna membrane"/>
    <property type="evidence" value="ECO:0007669"/>
    <property type="project" value="UniProtKB-SubCell"/>
</dbReference>
<dbReference type="Gene3D" id="3.40.50.720">
    <property type="entry name" value="NAD(P)-binding Rossmann-like Domain"/>
    <property type="match status" value="1"/>
</dbReference>
<dbReference type="GO" id="GO:0042732">
    <property type="term" value="P:D-xylose metabolic process"/>
    <property type="evidence" value="ECO:0007669"/>
    <property type="project" value="InterPro"/>
</dbReference>
<comment type="similarity">
    <text evidence="4">Belongs to the NAD(P)-dependent epimerase/dehydratase family. UDP-glucuronic acid decarboxylase subfamily.</text>
</comment>
<keyword evidence="9" id="KW-1133">Transmembrane helix</keyword>
<evidence type="ECO:0000256" key="7">
    <source>
        <dbReference type="ARBA" id="ARBA00022793"/>
    </source>
</evidence>
<dbReference type="Proteomes" id="UP000676336">
    <property type="component" value="Unassembled WGS sequence"/>
</dbReference>
<evidence type="ECO:0000313" key="16">
    <source>
        <dbReference type="Proteomes" id="UP000676336"/>
    </source>
</evidence>
<evidence type="ECO:0000256" key="8">
    <source>
        <dbReference type="ARBA" id="ARBA00022968"/>
    </source>
</evidence>
<dbReference type="Pfam" id="PF16363">
    <property type="entry name" value="GDP_Man_Dehyd"/>
    <property type="match status" value="1"/>
</dbReference>
<dbReference type="EMBL" id="CAJOBI010319554">
    <property type="protein sequence ID" value="CAF5182816.1"/>
    <property type="molecule type" value="Genomic_DNA"/>
</dbReference>
<evidence type="ECO:0000256" key="1">
    <source>
        <dbReference type="ARBA" id="ARBA00001911"/>
    </source>
</evidence>
<comment type="pathway">
    <text evidence="3">Nucleotide-sugar biosynthesis; UDP-alpha-D-xylose biosynthesis; UDP-alpha-D-xylose from UDP-alpha-D-glucuronate: step 1/1.</text>
</comment>
<keyword evidence="13" id="KW-0456">Lyase</keyword>
<evidence type="ECO:0000256" key="10">
    <source>
        <dbReference type="ARBA" id="ARBA00023027"/>
    </source>
</evidence>
<protein>
    <recommendedName>
        <fullName evidence="5">UDP-glucuronate decarboxylase</fullName>
        <ecNumber evidence="5">4.1.1.35</ecNumber>
    </recommendedName>
</protein>
<sequence length="140" mass="16110">VYGHGKQTRSFQYVSDLVDGLISLMNSNYSMPMNLGNPDEYTIEQFAFKIKDLVGSNAPVVYKDPVVDDPKQRRPDITLAKSWLNWEPKVLINDGLKKTIAYFRNELLVKHHSERNVFFPNEWLHTSDVPITSTAKNIEL</sequence>
<keyword evidence="12" id="KW-0472">Membrane</keyword>
<keyword evidence="10" id="KW-0520">NAD</keyword>
<organism evidence="15 16">
    <name type="scientific">Rotaria magnacalcarata</name>
    <dbReference type="NCBI Taxonomy" id="392030"/>
    <lineage>
        <taxon>Eukaryota</taxon>
        <taxon>Metazoa</taxon>
        <taxon>Spiralia</taxon>
        <taxon>Gnathifera</taxon>
        <taxon>Rotifera</taxon>
        <taxon>Eurotatoria</taxon>
        <taxon>Bdelloidea</taxon>
        <taxon>Philodinida</taxon>
        <taxon>Philodinidae</taxon>
        <taxon>Rotaria</taxon>
    </lineage>
</organism>
<comment type="subcellular location">
    <subcellularLocation>
        <location evidence="2">Golgi apparatus</location>
        <location evidence="2">Golgi stack membrane</location>
        <topology evidence="2">Single-pass type II membrane protein</topology>
    </subcellularLocation>
</comment>
<comment type="cofactor">
    <cofactor evidence="1">
        <name>NAD(+)</name>
        <dbReference type="ChEBI" id="CHEBI:57540"/>
    </cofactor>
</comment>
<evidence type="ECO:0000256" key="9">
    <source>
        <dbReference type="ARBA" id="ARBA00022989"/>
    </source>
</evidence>
<evidence type="ECO:0000256" key="12">
    <source>
        <dbReference type="ARBA" id="ARBA00023136"/>
    </source>
</evidence>
<comment type="caution">
    <text evidence="15">The sequence shown here is derived from an EMBL/GenBank/DDBJ whole genome shotgun (WGS) entry which is preliminary data.</text>
</comment>
<evidence type="ECO:0000256" key="2">
    <source>
        <dbReference type="ARBA" id="ARBA00004447"/>
    </source>
</evidence>
<dbReference type="InterPro" id="IPR016040">
    <property type="entry name" value="NAD(P)-bd_dom"/>
</dbReference>
<dbReference type="GO" id="GO:0048040">
    <property type="term" value="F:UDP-glucuronate decarboxylase activity"/>
    <property type="evidence" value="ECO:0007669"/>
    <property type="project" value="UniProtKB-EC"/>
</dbReference>
<evidence type="ECO:0000256" key="11">
    <source>
        <dbReference type="ARBA" id="ARBA00023034"/>
    </source>
</evidence>
<feature type="non-terminal residue" evidence="15">
    <location>
        <position position="1"/>
    </location>
</feature>
<evidence type="ECO:0000256" key="4">
    <source>
        <dbReference type="ARBA" id="ARBA00007505"/>
    </source>
</evidence>
<keyword evidence="8" id="KW-0735">Signal-anchor</keyword>
<accession>A0A8S3HGD4</accession>
<dbReference type="GO" id="GO:0070403">
    <property type="term" value="F:NAD+ binding"/>
    <property type="evidence" value="ECO:0007669"/>
    <property type="project" value="InterPro"/>
</dbReference>
<keyword evidence="11" id="KW-0333">Golgi apparatus</keyword>
<dbReference type="InterPro" id="IPR044516">
    <property type="entry name" value="UXS-like"/>
</dbReference>
<dbReference type="PANTHER" id="PTHR43078">
    <property type="entry name" value="UDP-GLUCURONIC ACID DECARBOXYLASE-RELATED"/>
    <property type="match status" value="1"/>
</dbReference>
<gene>
    <name evidence="15" type="ORF">SMN809_LOCUS69476</name>
</gene>
<dbReference type="AlphaFoldDB" id="A0A8S3HGD4"/>
<evidence type="ECO:0000313" key="15">
    <source>
        <dbReference type="EMBL" id="CAF5182816.1"/>
    </source>
</evidence>
<keyword evidence="6" id="KW-0812">Transmembrane</keyword>
<dbReference type="PANTHER" id="PTHR43078:SF6">
    <property type="entry name" value="UDP-GLUCURONIC ACID DECARBOXYLASE 1"/>
    <property type="match status" value="1"/>
</dbReference>
<name>A0A8S3HGD4_9BILA</name>
<evidence type="ECO:0000256" key="5">
    <source>
        <dbReference type="ARBA" id="ARBA00012290"/>
    </source>
</evidence>